<evidence type="ECO:0000313" key="2">
    <source>
        <dbReference type="EMBL" id="HJA86049.1"/>
    </source>
</evidence>
<evidence type="ECO:0000256" key="1">
    <source>
        <dbReference type="SAM" id="SignalP"/>
    </source>
</evidence>
<proteinExistence type="predicted"/>
<feature type="signal peptide" evidence="1">
    <location>
        <begin position="1"/>
        <end position="26"/>
    </location>
</feature>
<dbReference type="EMBL" id="DWZI01000039">
    <property type="protein sequence ID" value="HJA86049.1"/>
    <property type="molecule type" value="Genomic_DNA"/>
</dbReference>
<name>A0A9D2HVI6_9BACE</name>
<feature type="chain" id="PRO_5039380001" evidence="1">
    <location>
        <begin position="27"/>
        <end position="193"/>
    </location>
</feature>
<dbReference type="Proteomes" id="UP000823862">
    <property type="component" value="Unassembled WGS sequence"/>
</dbReference>
<evidence type="ECO:0000313" key="3">
    <source>
        <dbReference type="Proteomes" id="UP000823862"/>
    </source>
</evidence>
<dbReference type="Gene3D" id="2.40.128.510">
    <property type="entry name" value="Protein of unknown function DUF4738"/>
    <property type="match status" value="1"/>
</dbReference>
<accession>A0A9D2HVI6</accession>
<reference evidence="2" key="2">
    <citation type="submission" date="2021-04" db="EMBL/GenBank/DDBJ databases">
        <authorList>
            <person name="Gilroy R."/>
        </authorList>
    </citation>
    <scope>NUCLEOTIDE SEQUENCE</scope>
    <source>
        <strain evidence="2">ChiHjej12B11-9795</strain>
    </source>
</reference>
<gene>
    <name evidence="2" type="ORF">H9950_07660</name>
</gene>
<reference evidence="2" key="1">
    <citation type="journal article" date="2021" name="PeerJ">
        <title>Extensive microbial diversity within the chicken gut microbiome revealed by metagenomics and culture.</title>
        <authorList>
            <person name="Gilroy R."/>
            <person name="Ravi A."/>
            <person name="Getino M."/>
            <person name="Pursley I."/>
            <person name="Horton D.L."/>
            <person name="Alikhan N.F."/>
            <person name="Baker D."/>
            <person name="Gharbi K."/>
            <person name="Hall N."/>
            <person name="Watson M."/>
            <person name="Adriaenssens E.M."/>
            <person name="Foster-Nyarko E."/>
            <person name="Jarju S."/>
            <person name="Secka A."/>
            <person name="Antonio M."/>
            <person name="Oren A."/>
            <person name="Chaudhuri R.R."/>
            <person name="La Ragione R."/>
            <person name="Hildebrand F."/>
            <person name="Pallen M.J."/>
        </authorList>
    </citation>
    <scope>NUCLEOTIDE SEQUENCE</scope>
    <source>
        <strain evidence="2">ChiHjej12B11-9795</strain>
    </source>
</reference>
<protein>
    <submittedName>
        <fullName evidence="2">DUF4738 domain-containing protein</fullName>
    </submittedName>
</protein>
<keyword evidence="1" id="KW-0732">Signal</keyword>
<dbReference type="PROSITE" id="PS51257">
    <property type="entry name" value="PROKAR_LIPOPROTEIN"/>
    <property type="match status" value="1"/>
</dbReference>
<sequence length="193" mass="21267">MKVLTLLNAGGLLFAAILFISCSQHQTDEEASDDAVHVVAKNDSEKNVAVRMPLSDVTTSFQLQGKDYEARIFRSPDETMPKVKNEQGDEFVDNSITLRVTSEGKILLNRSFTKSSFASLLNDRFLKSAILEGIVYDTVVDGKARFAASVSYPESDLYVPIHLLVSASGQVSIEKAELLDDLGDEAGDRYEKR</sequence>
<comment type="caution">
    <text evidence="2">The sequence shown here is derived from an EMBL/GenBank/DDBJ whole genome shotgun (WGS) entry which is preliminary data.</text>
</comment>
<dbReference type="InterPro" id="IPR031762">
    <property type="entry name" value="DUF4738"/>
</dbReference>
<dbReference type="Pfam" id="PF15889">
    <property type="entry name" value="DUF4738"/>
    <property type="match status" value="1"/>
</dbReference>
<organism evidence="2 3">
    <name type="scientific">Candidatus Bacteroides avicola</name>
    <dbReference type="NCBI Taxonomy" id="2838468"/>
    <lineage>
        <taxon>Bacteria</taxon>
        <taxon>Pseudomonadati</taxon>
        <taxon>Bacteroidota</taxon>
        <taxon>Bacteroidia</taxon>
        <taxon>Bacteroidales</taxon>
        <taxon>Bacteroidaceae</taxon>
        <taxon>Bacteroides</taxon>
    </lineage>
</organism>
<dbReference type="AlphaFoldDB" id="A0A9D2HVI6"/>